<evidence type="ECO:0000256" key="1">
    <source>
        <dbReference type="SAM" id="MobiDB-lite"/>
    </source>
</evidence>
<proteinExistence type="predicted"/>
<accession>A0A165F504</accession>
<protein>
    <submittedName>
        <fullName evidence="2">Uncharacterized protein</fullName>
    </submittedName>
</protein>
<gene>
    <name evidence="2" type="ORF">LAESUDRAFT_723918</name>
</gene>
<dbReference type="Proteomes" id="UP000076871">
    <property type="component" value="Unassembled WGS sequence"/>
</dbReference>
<organism evidence="2 3">
    <name type="scientific">Laetiporus sulphureus 93-53</name>
    <dbReference type="NCBI Taxonomy" id="1314785"/>
    <lineage>
        <taxon>Eukaryota</taxon>
        <taxon>Fungi</taxon>
        <taxon>Dikarya</taxon>
        <taxon>Basidiomycota</taxon>
        <taxon>Agaricomycotina</taxon>
        <taxon>Agaricomycetes</taxon>
        <taxon>Polyporales</taxon>
        <taxon>Laetiporus</taxon>
    </lineage>
</organism>
<feature type="compositionally biased region" description="Polar residues" evidence="1">
    <location>
        <begin position="1"/>
        <end position="15"/>
    </location>
</feature>
<evidence type="ECO:0000313" key="3">
    <source>
        <dbReference type="Proteomes" id="UP000076871"/>
    </source>
</evidence>
<dbReference type="RefSeq" id="XP_040766143.1">
    <property type="nucleotide sequence ID" value="XM_040908506.1"/>
</dbReference>
<dbReference type="InParanoid" id="A0A165F504"/>
<dbReference type="EMBL" id="KV427615">
    <property type="protein sequence ID" value="KZT08403.1"/>
    <property type="molecule type" value="Genomic_DNA"/>
</dbReference>
<sequence>MAQDTLRSTARTCSWTGPHGPSLTPLFTQDAPHRTEAPHPGISAAIGGRKAALSPRPRAHGNTRFAWPD</sequence>
<dbReference type="AlphaFoldDB" id="A0A165F504"/>
<dbReference type="GeneID" id="63825535"/>
<name>A0A165F504_9APHY</name>
<feature type="non-terminal residue" evidence="2">
    <location>
        <position position="69"/>
    </location>
</feature>
<evidence type="ECO:0000313" key="2">
    <source>
        <dbReference type="EMBL" id="KZT08403.1"/>
    </source>
</evidence>
<reference evidence="2 3" key="1">
    <citation type="journal article" date="2016" name="Mol. Biol. Evol.">
        <title>Comparative Genomics of Early-Diverging Mushroom-Forming Fungi Provides Insights into the Origins of Lignocellulose Decay Capabilities.</title>
        <authorList>
            <person name="Nagy L.G."/>
            <person name="Riley R."/>
            <person name="Tritt A."/>
            <person name="Adam C."/>
            <person name="Daum C."/>
            <person name="Floudas D."/>
            <person name="Sun H."/>
            <person name="Yadav J.S."/>
            <person name="Pangilinan J."/>
            <person name="Larsson K.H."/>
            <person name="Matsuura K."/>
            <person name="Barry K."/>
            <person name="Labutti K."/>
            <person name="Kuo R."/>
            <person name="Ohm R.A."/>
            <person name="Bhattacharya S.S."/>
            <person name="Shirouzu T."/>
            <person name="Yoshinaga Y."/>
            <person name="Martin F.M."/>
            <person name="Grigoriev I.V."/>
            <person name="Hibbett D.S."/>
        </authorList>
    </citation>
    <scope>NUCLEOTIDE SEQUENCE [LARGE SCALE GENOMIC DNA]</scope>
    <source>
        <strain evidence="2 3">93-53</strain>
    </source>
</reference>
<keyword evidence="3" id="KW-1185">Reference proteome</keyword>
<feature type="region of interest" description="Disordered" evidence="1">
    <location>
        <begin position="1"/>
        <end position="69"/>
    </location>
</feature>